<dbReference type="EMBL" id="CP001997">
    <property type="protein sequence ID" value="ADE57433.1"/>
    <property type="molecule type" value="Genomic_DNA"/>
</dbReference>
<dbReference type="HOGENOM" id="CLU_002569_5_0_0"/>
<dbReference type="FunFam" id="3.40.50.970:FF:000012">
    <property type="entry name" value="Pyruvate:ferredoxin (Flavodoxin) oxidoreductase"/>
    <property type="match status" value="1"/>
</dbReference>
<dbReference type="AlphaFoldDB" id="D5EFV1"/>
<dbReference type="SUPFAM" id="SSF52518">
    <property type="entry name" value="Thiamin diphosphate-binding fold (THDP-binding)"/>
    <property type="match status" value="1"/>
</dbReference>
<dbReference type="RefSeq" id="WP_013048696.1">
    <property type="nucleotide sequence ID" value="NC_014011.1"/>
</dbReference>
<dbReference type="Gene3D" id="3.40.50.920">
    <property type="match status" value="1"/>
</dbReference>
<accession>D5EFV1</accession>
<dbReference type="CDD" id="cd07034">
    <property type="entry name" value="TPP_PYR_PFOR_IOR-alpha_like"/>
    <property type="match status" value="1"/>
</dbReference>
<sequence length="388" mass="42740">MPRKEITSGNWAFAEAMRQINPDVVAAYPITPSTDIIMKFAEFVANGEVDTNFVTVESEHSAITACVTASAAGARVMTASSANGVALMHEIFPIAGCFRTPIVFGLVNRSVGAPINIHCDHSDSMAQRDYGWIHLYCEDAQEVYDSAFMAIRLSENNDVLTPVFVCQDGFITSHGFEPVEYLDDETVKKFIGERTPINPLLDIENPVTYGSFAMSEYYFEIKRQQIEANKKALELYDGIAKEYEAISGRYYPMIDCYKTDDADYVIVVMSSASGAVKDVVDEMREKGHKVGCLRIRMFRPFPTEAIAAALKGKKAVAVLDRSLSLGGTAPLAAEVRSALYAAGELIPTNSCIYGLGGRDFFPQYAENIFMDLINGNISPEEHYIGLLE</sequence>
<organism evidence="4 5">
    <name type="scientific">Aminobacterium colombiense (strain DSM 12261 / ALA-1)</name>
    <dbReference type="NCBI Taxonomy" id="572547"/>
    <lineage>
        <taxon>Bacteria</taxon>
        <taxon>Thermotogati</taxon>
        <taxon>Synergistota</taxon>
        <taxon>Synergistia</taxon>
        <taxon>Synergistales</taxon>
        <taxon>Aminobacteriaceae</taxon>
        <taxon>Aminobacterium</taxon>
    </lineage>
</organism>
<reference evidence="4 5" key="1">
    <citation type="journal article" date="2010" name="Stand. Genomic Sci.">
        <title>Complete genome sequence of Aminobacterium colombiense type strain (ALA-1).</title>
        <authorList>
            <person name="Chertkov O."/>
            <person name="Sikorski J."/>
            <person name="Brambilla E."/>
            <person name="Lapidus A."/>
            <person name="Copeland A."/>
            <person name="Glavina Del Rio T."/>
            <person name="Nolan M."/>
            <person name="Lucas S."/>
            <person name="Tice H."/>
            <person name="Cheng J.F."/>
            <person name="Han C."/>
            <person name="Detter J.C."/>
            <person name="Bruce D."/>
            <person name="Tapia R."/>
            <person name="Goodwin L."/>
            <person name="Pitluck S."/>
            <person name="Liolios K."/>
            <person name="Ivanova N."/>
            <person name="Mavromatis K."/>
            <person name="Ovchinnikova G."/>
            <person name="Pati A."/>
            <person name="Chen A."/>
            <person name="Palaniappan K."/>
            <person name="Land M."/>
            <person name="Hauser L."/>
            <person name="Chang Y.J."/>
            <person name="Jeffries C.D."/>
            <person name="Spring S."/>
            <person name="Rohde M."/>
            <person name="Goker M."/>
            <person name="Bristow J."/>
            <person name="Eisen J.A."/>
            <person name="Markowitz V."/>
            <person name="Hugenholtz P."/>
            <person name="Kyrpides N.C."/>
            <person name="Klenk H.P."/>
        </authorList>
    </citation>
    <scope>NUCLEOTIDE SEQUENCE [LARGE SCALE GENOMIC DNA]</scope>
    <source>
        <strain evidence="5">DSM 12261 / ALA-1</strain>
    </source>
</reference>
<dbReference type="Gene3D" id="3.40.50.970">
    <property type="match status" value="1"/>
</dbReference>
<feature type="domain" description="Pyruvate:ferredoxin oxidoreductase core" evidence="3">
    <location>
        <begin position="262"/>
        <end position="363"/>
    </location>
</feature>
<evidence type="ECO:0000259" key="3">
    <source>
        <dbReference type="Pfam" id="PF17147"/>
    </source>
</evidence>
<gene>
    <name evidence="4" type="ordered locus">Amico_1315</name>
</gene>
<evidence type="ECO:0000313" key="5">
    <source>
        <dbReference type="Proteomes" id="UP000002366"/>
    </source>
</evidence>
<dbReference type="OrthoDB" id="9794954at2"/>
<evidence type="ECO:0000259" key="2">
    <source>
        <dbReference type="Pfam" id="PF01855"/>
    </source>
</evidence>
<protein>
    <submittedName>
        <fullName evidence="4">Pyruvate flavodoxin/ferredoxin oxidoreductase domain protein</fullName>
    </submittedName>
</protein>
<dbReference type="SUPFAM" id="SSF52922">
    <property type="entry name" value="TK C-terminal domain-like"/>
    <property type="match status" value="1"/>
</dbReference>
<name>D5EFV1_AMICL</name>
<dbReference type="Pfam" id="PF01855">
    <property type="entry name" value="POR_N"/>
    <property type="match status" value="1"/>
</dbReference>
<dbReference type="Proteomes" id="UP000002366">
    <property type="component" value="Chromosome"/>
</dbReference>
<dbReference type="InterPro" id="IPR033412">
    <property type="entry name" value="PFOR_II"/>
</dbReference>
<dbReference type="PANTHER" id="PTHR32154">
    <property type="entry name" value="PYRUVATE-FLAVODOXIN OXIDOREDUCTASE-RELATED"/>
    <property type="match status" value="1"/>
</dbReference>
<keyword evidence="4" id="KW-0670">Pyruvate</keyword>
<evidence type="ECO:0000313" key="4">
    <source>
        <dbReference type="EMBL" id="ADE57433.1"/>
    </source>
</evidence>
<dbReference type="PANTHER" id="PTHR32154:SF0">
    <property type="entry name" value="PYRUVATE-FLAVODOXIN OXIDOREDUCTASE-RELATED"/>
    <property type="match status" value="1"/>
</dbReference>
<dbReference type="STRING" id="572547.Amico_1315"/>
<dbReference type="InterPro" id="IPR029061">
    <property type="entry name" value="THDP-binding"/>
</dbReference>
<proteinExistence type="predicted"/>
<dbReference type="InterPro" id="IPR050722">
    <property type="entry name" value="Pyruvate:ferred/Flavod_OxRd"/>
</dbReference>
<keyword evidence="1" id="KW-0560">Oxidoreductase</keyword>
<dbReference type="GO" id="GO:0019752">
    <property type="term" value="P:carboxylic acid metabolic process"/>
    <property type="evidence" value="ECO:0007669"/>
    <property type="project" value="UniProtKB-ARBA"/>
</dbReference>
<keyword evidence="5" id="KW-1185">Reference proteome</keyword>
<dbReference type="GO" id="GO:0016903">
    <property type="term" value="F:oxidoreductase activity, acting on the aldehyde or oxo group of donors"/>
    <property type="evidence" value="ECO:0007669"/>
    <property type="project" value="UniProtKB-ARBA"/>
</dbReference>
<feature type="domain" description="Pyruvate flavodoxin/ferredoxin oxidoreductase pyrimidine binding" evidence="2">
    <location>
        <begin position="15"/>
        <end position="232"/>
    </location>
</feature>
<dbReference type="InterPro" id="IPR002880">
    <property type="entry name" value="Pyrv_Fd/Flavodoxin_OxRdtase_N"/>
</dbReference>
<dbReference type="eggNOG" id="COG0674">
    <property type="taxonomic scope" value="Bacteria"/>
</dbReference>
<evidence type="ECO:0000256" key="1">
    <source>
        <dbReference type="ARBA" id="ARBA00023002"/>
    </source>
</evidence>
<dbReference type="GO" id="GO:0006979">
    <property type="term" value="P:response to oxidative stress"/>
    <property type="evidence" value="ECO:0007669"/>
    <property type="project" value="TreeGrafter"/>
</dbReference>
<dbReference type="KEGG" id="aco:Amico_1315"/>
<dbReference type="InterPro" id="IPR009014">
    <property type="entry name" value="Transketo_C/PFOR_II"/>
</dbReference>
<dbReference type="Pfam" id="PF17147">
    <property type="entry name" value="PFOR_II"/>
    <property type="match status" value="1"/>
</dbReference>
<dbReference type="FunFam" id="3.40.50.920:FF:000010">
    <property type="entry name" value="Pyruvate ferredoxin oxidoreductase, alpha subunit"/>
    <property type="match status" value="1"/>
</dbReference>